<dbReference type="STRING" id="151549.A0A4C1VPF6"/>
<keyword evidence="5" id="KW-1185">Reference proteome</keyword>
<dbReference type="InterPro" id="IPR001680">
    <property type="entry name" value="WD40_rpt"/>
</dbReference>
<dbReference type="Gene3D" id="2.130.10.10">
    <property type="entry name" value="YVTN repeat-like/Quinoprotein amine dehydrogenase"/>
    <property type="match status" value="1"/>
</dbReference>
<keyword evidence="2" id="KW-0677">Repeat</keyword>
<dbReference type="InterPro" id="IPR015943">
    <property type="entry name" value="WD40/YVTN_repeat-like_dom_sf"/>
</dbReference>
<dbReference type="PANTHER" id="PTHR15574">
    <property type="entry name" value="WD REPEAT DOMAIN-CONTAINING FAMILY"/>
    <property type="match status" value="1"/>
</dbReference>
<evidence type="ECO:0000313" key="5">
    <source>
        <dbReference type="Proteomes" id="UP000299102"/>
    </source>
</evidence>
<keyword evidence="1 3" id="KW-0853">WD repeat</keyword>
<evidence type="ECO:0000256" key="1">
    <source>
        <dbReference type="ARBA" id="ARBA00022574"/>
    </source>
</evidence>
<evidence type="ECO:0000256" key="3">
    <source>
        <dbReference type="PROSITE-ProRule" id="PRU00221"/>
    </source>
</evidence>
<dbReference type="AlphaFoldDB" id="A0A4C1VPF6"/>
<dbReference type="SUPFAM" id="SSF50978">
    <property type="entry name" value="WD40 repeat-like"/>
    <property type="match status" value="1"/>
</dbReference>
<dbReference type="PROSITE" id="PS50082">
    <property type="entry name" value="WD_REPEATS_2"/>
    <property type="match status" value="1"/>
</dbReference>
<sequence>MRAAMLICRSDDGNLFVWCRRSANVVRCLRGDDSIVNCVQMHPSTFLVATSGIEAVVRLWSPRPEGDTGAAEPRLVDESARAAALNQQRMRSDPFEAMLLNISFAGGSDRDSQRDLHSPACRAS</sequence>
<dbReference type="PANTHER" id="PTHR15574:SF40">
    <property type="entry name" value="WD AND TETRATRICOPEPTIDE REPEATS PROTEIN 1"/>
    <property type="match status" value="1"/>
</dbReference>
<dbReference type="OrthoDB" id="4869960at2759"/>
<dbReference type="SMART" id="SM00320">
    <property type="entry name" value="WD40"/>
    <property type="match status" value="1"/>
</dbReference>
<dbReference type="GO" id="GO:0080008">
    <property type="term" value="C:Cul4-RING E3 ubiquitin ligase complex"/>
    <property type="evidence" value="ECO:0007669"/>
    <property type="project" value="TreeGrafter"/>
</dbReference>
<gene>
    <name evidence="4" type="primary">WDTC1</name>
    <name evidence="4" type="ORF">EVAR_25468_1</name>
</gene>
<evidence type="ECO:0000256" key="2">
    <source>
        <dbReference type="ARBA" id="ARBA00022737"/>
    </source>
</evidence>
<proteinExistence type="predicted"/>
<dbReference type="GO" id="GO:0045717">
    <property type="term" value="P:negative regulation of fatty acid biosynthetic process"/>
    <property type="evidence" value="ECO:0007669"/>
    <property type="project" value="TreeGrafter"/>
</dbReference>
<protein>
    <submittedName>
        <fullName evidence="4">WD and tetratricopeptide repeats protein 1</fullName>
    </submittedName>
</protein>
<evidence type="ECO:0000313" key="4">
    <source>
        <dbReference type="EMBL" id="GBP39645.1"/>
    </source>
</evidence>
<dbReference type="GO" id="GO:0005737">
    <property type="term" value="C:cytoplasm"/>
    <property type="evidence" value="ECO:0007669"/>
    <property type="project" value="TreeGrafter"/>
</dbReference>
<feature type="repeat" description="WD" evidence="3">
    <location>
        <begin position="29"/>
        <end position="61"/>
    </location>
</feature>
<name>A0A4C1VPF6_EUMVA</name>
<dbReference type="EMBL" id="BGZK01000369">
    <property type="protein sequence ID" value="GBP39645.1"/>
    <property type="molecule type" value="Genomic_DNA"/>
</dbReference>
<dbReference type="InterPro" id="IPR045151">
    <property type="entry name" value="DCAF8"/>
</dbReference>
<dbReference type="InterPro" id="IPR036322">
    <property type="entry name" value="WD40_repeat_dom_sf"/>
</dbReference>
<dbReference type="Proteomes" id="UP000299102">
    <property type="component" value="Unassembled WGS sequence"/>
</dbReference>
<comment type="caution">
    <text evidence="4">The sequence shown here is derived from an EMBL/GenBank/DDBJ whole genome shotgun (WGS) entry which is preliminary data.</text>
</comment>
<accession>A0A4C1VPF6</accession>
<organism evidence="4 5">
    <name type="scientific">Eumeta variegata</name>
    <name type="common">Bagworm moth</name>
    <name type="synonym">Eumeta japonica</name>
    <dbReference type="NCBI Taxonomy" id="151549"/>
    <lineage>
        <taxon>Eukaryota</taxon>
        <taxon>Metazoa</taxon>
        <taxon>Ecdysozoa</taxon>
        <taxon>Arthropoda</taxon>
        <taxon>Hexapoda</taxon>
        <taxon>Insecta</taxon>
        <taxon>Pterygota</taxon>
        <taxon>Neoptera</taxon>
        <taxon>Endopterygota</taxon>
        <taxon>Lepidoptera</taxon>
        <taxon>Glossata</taxon>
        <taxon>Ditrysia</taxon>
        <taxon>Tineoidea</taxon>
        <taxon>Psychidae</taxon>
        <taxon>Oiketicinae</taxon>
        <taxon>Eumeta</taxon>
    </lineage>
</organism>
<reference evidence="4 5" key="1">
    <citation type="journal article" date="2019" name="Commun. Biol.">
        <title>The bagworm genome reveals a unique fibroin gene that provides high tensile strength.</title>
        <authorList>
            <person name="Kono N."/>
            <person name="Nakamura H."/>
            <person name="Ohtoshi R."/>
            <person name="Tomita M."/>
            <person name="Numata K."/>
            <person name="Arakawa K."/>
        </authorList>
    </citation>
    <scope>NUCLEOTIDE SEQUENCE [LARGE SCALE GENOMIC DNA]</scope>
</reference>